<protein>
    <submittedName>
        <fullName evidence="9">Fer-1-like protein 6</fullName>
    </submittedName>
</protein>
<keyword evidence="3" id="KW-0677">Repeat</keyword>
<evidence type="ECO:0000259" key="7">
    <source>
        <dbReference type="PROSITE" id="PS50004"/>
    </source>
</evidence>
<keyword evidence="4" id="KW-1133">Transmembrane helix</keyword>
<dbReference type="FunFam" id="2.60.40.150:FF:000138">
    <property type="entry name" value="Fer-1-like family member 6"/>
    <property type="match status" value="1"/>
</dbReference>
<dbReference type="KEGG" id="ncc:104942934"/>
<dbReference type="OrthoDB" id="10059618at2759"/>
<feature type="compositionally biased region" description="Basic and acidic residues" evidence="6">
    <location>
        <begin position="10"/>
        <end position="19"/>
    </location>
</feature>
<organism evidence="8 9">
    <name type="scientific">Notothenia coriiceps</name>
    <name type="common">black rockcod</name>
    <dbReference type="NCBI Taxonomy" id="8208"/>
    <lineage>
        <taxon>Eukaryota</taxon>
        <taxon>Metazoa</taxon>
        <taxon>Chordata</taxon>
        <taxon>Craniata</taxon>
        <taxon>Vertebrata</taxon>
        <taxon>Euteleostomi</taxon>
        <taxon>Actinopterygii</taxon>
        <taxon>Neopterygii</taxon>
        <taxon>Teleostei</taxon>
        <taxon>Neoteleostei</taxon>
        <taxon>Acanthomorphata</taxon>
        <taxon>Eupercaria</taxon>
        <taxon>Perciformes</taxon>
        <taxon>Notothenioidei</taxon>
        <taxon>Nototheniidae</taxon>
        <taxon>Notothenia</taxon>
    </lineage>
</organism>
<dbReference type="PANTHER" id="PTHR12546:SF37">
    <property type="entry name" value="FER-1-LIKE 6 (C. ELEGANS)"/>
    <property type="match status" value="1"/>
</dbReference>
<dbReference type="RefSeq" id="XP_010766549.1">
    <property type="nucleotide sequence ID" value="XM_010768247.1"/>
</dbReference>
<evidence type="ECO:0000256" key="3">
    <source>
        <dbReference type="ARBA" id="ARBA00022737"/>
    </source>
</evidence>
<dbReference type="CDD" id="cd04011">
    <property type="entry name" value="C2B_Ferlin"/>
    <property type="match status" value="1"/>
</dbReference>
<dbReference type="Pfam" id="PF00168">
    <property type="entry name" value="C2"/>
    <property type="match status" value="1"/>
</dbReference>
<feature type="region of interest" description="Disordered" evidence="6">
    <location>
        <begin position="177"/>
        <end position="203"/>
    </location>
</feature>
<dbReference type="InterPro" id="IPR012968">
    <property type="entry name" value="FerIin_dom"/>
</dbReference>
<evidence type="ECO:0000313" key="9">
    <source>
        <dbReference type="RefSeq" id="XP_010766549.1"/>
    </source>
</evidence>
<dbReference type="InterPro" id="IPR035892">
    <property type="entry name" value="C2_domain_sf"/>
</dbReference>
<dbReference type="Pfam" id="PF08151">
    <property type="entry name" value="FerI"/>
    <property type="match status" value="1"/>
</dbReference>
<keyword evidence="5" id="KW-0472">Membrane</keyword>
<name>A0A6I9MJI9_9TELE</name>
<dbReference type="PANTHER" id="PTHR12546">
    <property type="entry name" value="FER-1-LIKE"/>
    <property type="match status" value="1"/>
</dbReference>
<dbReference type="GO" id="GO:0007009">
    <property type="term" value="P:plasma membrane organization"/>
    <property type="evidence" value="ECO:0007669"/>
    <property type="project" value="TreeGrafter"/>
</dbReference>
<dbReference type="InterPro" id="IPR037720">
    <property type="entry name" value="C2B_Ferlin"/>
</dbReference>
<dbReference type="SMART" id="SM01202">
    <property type="entry name" value="FerI"/>
    <property type="match status" value="1"/>
</dbReference>
<dbReference type="InterPro" id="IPR000008">
    <property type="entry name" value="C2_dom"/>
</dbReference>
<dbReference type="GeneID" id="104942934"/>
<keyword evidence="8" id="KW-1185">Reference proteome</keyword>
<dbReference type="GO" id="GO:0016020">
    <property type="term" value="C:membrane"/>
    <property type="evidence" value="ECO:0007669"/>
    <property type="project" value="UniProtKB-SubCell"/>
</dbReference>
<dbReference type="SUPFAM" id="SSF49562">
    <property type="entry name" value="C2 domain (Calcium/lipid-binding domain, CaLB)"/>
    <property type="match status" value="1"/>
</dbReference>
<evidence type="ECO:0000256" key="2">
    <source>
        <dbReference type="ARBA" id="ARBA00022692"/>
    </source>
</evidence>
<keyword evidence="2" id="KW-0812">Transmembrane</keyword>
<evidence type="ECO:0000256" key="4">
    <source>
        <dbReference type="ARBA" id="ARBA00022989"/>
    </source>
</evidence>
<dbReference type="SMART" id="SM00239">
    <property type="entry name" value="C2"/>
    <property type="match status" value="1"/>
</dbReference>
<comment type="subcellular location">
    <subcellularLocation>
        <location evidence="1">Membrane</location>
        <topology evidence="1">Single-pass membrane protein</topology>
    </subcellularLocation>
</comment>
<proteinExistence type="predicted"/>
<dbReference type="Proteomes" id="UP000504611">
    <property type="component" value="Unplaced"/>
</dbReference>
<evidence type="ECO:0000256" key="5">
    <source>
        <dbReference type="ARBA" id="ARBA00023136"/>
    </source>
</evidence>
<sequence length="203" mass="22857">MSSEYSSLLEGEHSEDQRKGSPVRTRIIPNNKRAKLKTLIQKSEGKLQSFQIAINITEARQLVGENIDPSVVIEIGDEKKQTSVKEGTNAPFYNEYFVFDFFAHKEIFFDKVIKLTVMHSKMLRSFCIGSFKLDAWTVYKQPGHQFINKWAMLTNPVDISTGVKGYVKCDISVSAKGDNMQPGPKASDADEQIDKLRHGPGRG</sequence>
<feature type="domain" description="C2" evidence="7">
    <location>
        <begin position="32"/>
        <end position="151"/>
    </location>
</feature>
<dbReference type="Gene3D" id="2.60.40.150">
    <property type="entry name" value="C2 domain"/>
    <property type="match status" value="1"/>
</dbReference>
<evidence type="ECO:0000313" key="8">
    <source>
        <dbReference type="Proteomes" id="UP000504611"/>
    </source>
</evidence>
<reference evidence="9" key="1">
    <citation type="submission" date="2025-08" db="UniProtKB">
        <authorList>
            <consortium name="RefSeq"/>
        </authorList>
    </citation>
    <scope>IDENTIFICATION</scope>
    <source>
        <tissue evidence="9">Muscle</tissue>
    </source>
</reference>
<dbReference type="PROSITE" id="PS50004">
    <property type="entry name" value="C2"/>
    <property type="match status" value="1"/>
</dbReference>
<gene>
    <name evidence="9" type="primary">LOC104942934</name>
</gene>
<dbReference type="InterPro" id="IPR037721">
    <property type="entry name" value="Ferlin"/>
</dbReference>
<accession>A0A6I9MJI9</accession>
<evidence type="ECO:0000256" key="6">
    <source>
        <dbReference type="SAM" id="MobiDB-lite"/>
    </source>
</evidence>
<evidence type="ECO:0000256" key="1">
    <source>
        <dbReference type="ARBA" id="ARBA00004167"/>
    </source>
</evidence>
<feature type="region of interest" description="Disordered" evidence="6">
    <location>
        <begin position="1"/>
        <end position="25"/>
    </location>
</feature>
<dbReference type="AlphaFoldDB" id="A0A6I9MJI9"/>